<protein>
    <recommendedName>
        <fullName evidence="5">GST N-terminal domain-containing protein</fullName>
    </recommendedName>
</protein>
<dbReference type="InterPro" id="IPR004045">
    <property type="entry name" value="Glutathione_S-Trfase_N"/>
</dbReference>
<dbReference type="Pfam" id="PF13409">
    <property type="entry name" value="GST_N_2"/>
    <property type="match status" value="1"/>
</dbReference>
<feature type="domain" description="GST N-terminal" evidence="2">
    <location>
        <begin position="1"/>
        <end position="90"/>
    </location>
</feature>
<dbReference type="PRINTS" id="PR01625">
    <property type="entry name" value="GSTRNSFRASEO"/>
</dbReference>
<dbReference type="SUPFAM" id="SSF47616">
    <property type="entry name" value="GST C-terminal domain-like"/>
    <property type="match status" value="1"/>
</dbReference>
<accession>A0A0H5RFW9</accession>
<dbReference type="Pfam" id="PF13410">
    <property type="entry name" value="GST_C_2"/>
    <property type="match status" value="1"/>
</dbReference>
<dbReference type="AlphaFoldDB" id="A0A0H5RFW9"/>
<dbReference type="EMBL" id="HACM01012005">
    <property type="protein sequence ID" value="CRZ12447.1"/>
    <property type="molecule type" value="Transcribed_RNA"/>
</dbReference>
<dbReference type="PANTHER" id="PTHR43968:SF6">
    <property type="entry name" value="GLUTATHIONE S-TRANSFERASE OMEGA"/>
    <property type="match status" value="1"/>
</dbReference>
<dbReference type="SFLD" id="SFLDS00019">
    <property type="entry name" value="Glutathione_Transferase_(cytos"/>
    <property type="match status" value="1"/>
</dbReference>
<dbReference type="GO" id="GO:0004364">
    <property type="term" value="F:glutathione transferase activity"/>
    <property type="evidence" value="ECO:0007669"/>
    <property type="project" value="InterPro"/>
</dbReference>
<feature type="non-terminal residue" evidence="4">
    <location>
        <position position="1"/>
    </location>
</feature>
<dbReference type="InterPro" id="IPR040079">
    <property type="entry name" value="Glutathione_S-Trfase"/>
</dbReference>
<evidence type="ECO:0008006" key="5">
    <source>
        <dbReference type="Google" id="ProtNLM"/>
    </source>
</evidence>
<dbReference type="InterPro" id="IPR010987">
    <property type="entry name" value="Glutathione-S-Trfase_C-like"/>
</dbReference>
<dbReference type="Gene3D" id="1.20.1050.10">
    <property type="match status" value="1"/>
</dbReference>
<dbReference type="PROSITE" id="PS50405">
    <property type="entry name" value="GST_CTER"/>
    <property type="match status" value="1"/>
</dbReference>
<evidence type="ECO:0000256" key="1">
    <source>
        <dbReference type="ARBA" id="ARBA00023002"/>
    </source>
</evidence>
<dbReference type="InterPro" id="IPR005442">
    <property type="entry name" value="GST_omega"/>
</dbReference>
<dbReference type="Gene3D" id="3.40.30.10">
    <property type="entry name" value="Glutaredoxin"/>
    <property type="match status" value="1"/>
</dbReference>
<name>A0A0H5RFW9_9EUKA</name>
<keyword evidence="1" id="KW-0560">Oxidoreductase</keyword>
<dbReference type="GO" id="GO:0005737">
    <property type="term" value="C:cytoplasm"/>
    <property type="evidence" value="ECO:0007669"/>
    <property type="project" value="InterPro"/>
</dbReference>
<dbReference type="SUPFAM" id="SSF52833">
    <property type="entry name" value="Thioredoxin-like"/>
    <property type="match status" value="1"/>
</dbReference>
<dbReference type="SFLD" id="SFLDG00358">
    <property type="entry name" value="Main_(cytGST)"/>
    <property type="match status" value="1"/>
</dbReference>
<evidence type="ECO:0000259" key="2">
    <source>
        <dbReference type="PROSITE" id="PS50404"/>
    </source>
</evidence>
<evidence type="ECO:0000313" key="4">
    <source>
        <dbReference type="EMBL" id="CRZ12447.1"/>
    </source>
</evidence>
<dbReference type="InterPro" id="IPR036282">
    <property type="entry name" value="Glutathione-S-Trfase_C_sf"/>
</dbReference>
<dbReference type="InterPro" id="IPR050983">
    <property type="entry name" value="GST_Omega/HSP26"/>
</dbReference>
<dbReference type="PANTHER" id="PTHR43968">
    <property type="match status" value="1"/>
</dbReference>
<reference evidence="4" key="1">
    <citation type="submission" date="2015-04" db="EMBL/GenBank/DDBJ databases">
        <title>The genome sequence of the plant pathogenic Rhizarian Plasmodiophora brassicae reveals insights in its biotrophic life cycle and the origin of chitin synthesis.</title>
        <authorList>
            <person name="Schwelm A."/>
            <person name="Fogelqvist J."/>
            <person name="Knaust A."/>
            <person name="Julke S."/>
            <person name="Lilja T."/>
            <person name="Dhandapani V."/>
            <person name="Bonilla-Rosso G."/>
            <person name="Karlsson M."/>
            <person name="Shevchenko A."/>
            <person name="Choi S.R."/>
            <person name="Kim H.G."/>
            <person name="Park J.Y."/>
            <person name="Lim Y.P."/>
            <person name="Ludwig-Muller J."/>
            <person name="Dixelius C."/>
        </authorList>
    </citation>
    <scope>NUCLEOTIDE SEQUENCE</scope>
    <source>
        <tissue evidence="4">Potato root galls</tissue>
    </source>
</reference>
<dbReference type="InterPro" id="IPR036249">
    <property type="entry name" value="Thioredoxin-like_sf"/>
</dbReference>
<dbReference type="GO" id="GO:0045174">
    <property type="term" value="F:glutathione dehydrogenase (ascorbate) activity"/>
    <property type="evidence" value="ECO:0007669"/>
    <property type="project" value="UniProtKB-ARBA"/>
</dbReference>
<sequence length="254" mass="28976">EPVRLLTAWFCPFAQRATIALQEKDVKYESVESLTLTGDTYDKLPELILLNPKGTVPVLIHQEDPMKPAFVIRESSIIVQYIDEMWKSGKSLMPDEPKMRARCRLAANLIDNEIVPAFYQILVRQDRDAQAEAKMQFTNAIAAFNEGIDIVGPFYLGAMFSIVDVLLAPWAMRLKVLEKYRHYEVPNTPGFMKFHRWFQAVLAHASVKKTIPGEIQLLEAYQRYEKGTVQSQVAKIAKKRVASADSEHLPLLRN</sequence>
<feature type="non-terminal residue" evidence="4">
    <location>
        <position position="254"/>
    </location>
</feature>
<dbReference type="PROSITE" id="PS50404">
    <property type="entry name" value="GST_NTER"/>
    <property type="match status" value="1"/>
</dbReference>
<feature type="domain" description="GST C-terminal" evidence="3">
    <location>
        <begin position="96"/>
        <end position="224"/>
    </location>
</feature>
<organism evidence="4">
    <name type="scientific">Spongospora subterranea</name>
    <dbReference type="NCBI Taxonomy" id="70186"/>
    <lineage>
        <taxon>Eukaryota</taxon>
        <taxon>Sar</taxon>
        <taxon>Rhizaria</taxon>
        <taxon>Endomyxa</taxon>
        <taxon>Phytomyxea</taxon>
        <taxon>Plasmodiophorida</taxon>
        <taxon>Plasmodiophoridae</taxon>
        <taxon>Spongospora</taxon>
    </lineage>
</organism>
<proteinExistence type="predicted"/>
<evidence type="ECO:0000259" key="3">
    <source>
        <dbReference type="PROSITE" id="PS50405"/>
    </source>
</evidence>